<dbReference type="Proteomes" id="UP000605848">
    <property type="component" value="Unassembled WGS sequence"/>
</dbReference>
<comment type="caution">
    <text evidence="2">The sequence shown here is derived from an EMBL/GenBank/DDBJ whole genome shotgun (WGS) entry which is preliminary data.</text>
</comment>
<keyword evidence="1" id="KW-0472">Membrane</keyword>
<name>A0A936ZF43_9HYPH</name>
<keyword evidence="3" id="KW-1185">Reference proteome</keyword>
<dbReference type="AlphaFoldDB" id="A0A936ZF43"/>
<accession>A0A936ZF43</accession>
<protein>
    <submittedName>
        <fullName evidence="2">Uncharacterized protein</fullName>
    </submittedName>
</protein>
<evidence type="ECO:0000313" key="2">
    <source>
        <dbReference type="EMBL" id="MBL0404645.1"/>
    </source>
</evidence>
<sequence length="185" mass="20517">MTTYSHAPRPTGQTIAYTLKEDCLIIDSGSKVQMAQLGAVERIRLSYEPGRFSNRIFRARLTLKDGKSINITSVNWKSLIQAENLDAAYRTFVLDLIAAVYRTNPKVELLSGKPTFVWLLTVSIAVASFGGMSVLIWRALQMGSVSTALMGILLAVVGIWQIEPMVRLNKPRNFTADDPSQMLLP</sequence>
<proteinExistence type="predicted"/>
<dbReference type="RefSeq" id="WP_202059505.1">
    <property type="nucleotide sequence ID" value="NZ_JAEQMY010000013.1"/>
</dbReference>
<reference evidence="2" key="1">
    <citation type="submission" date="2021-01" db="EMBL/GenBank/DDBJ databases">
        <title>Microvirga sp.</title>
        <authorList>
            <person name="Kim M.K."/>
        </authorList>
    </citation>
    <scope>NUCLEOTIDE SEQUENCE</scope>
    <source>
        <strain evidence="2">5420S-16</strain>
    </source>
</reference>
<organism evidence="2 3">
    <name type="scientific">Microvirga aerilata</name>
    <dbReference type="NCBI Taxonomy" id="670292"/>
    <lineage>
        <taxon>Bacteria</taxon>
        <taxon>Pseudomonadati</taxon>
        <taxon>Pseudomonadota</taxon>
        <taxon>Alphaproteobacteria</taxon>
        <taxon>Hyphomicrobiales</taxon>
        <taxon>Methylobacteriaceae</taxon>
        <taxon>Microvirga</taxon>
    </lineage>
</organism>
<dbReference type="EMBL" id="JAEQMY010000013">
    <property type="protein sequence ID" value="MBL0404645.1"/>
    <property type="molecule type" value="Genomic_DNA"/>
</dbReference>
<keyword evidence="1" id="KW-1133">Transmembrane helix</keyword>
<evidence type="ECO:0000313" key="3">
    <source>
        <dbReference type="Proteomes" id="UP000605848"/>
    </source>
</evidence>
<evidence type="ECO:0000256" key="1">
    <source>
        <dbReference type="SAM" id="Phobius"/>
    </source>
</evidence>
<feature type="transmembrane region" description="Helical" evidence="1">
    <location>
        <begin position="143"/>
        <end position="162"/>
    </location>
</feature>
<gene>
    <name evidence="2" type="ORF">JKG68_11760</name>
</gene>
<feature type="transmembrane region" description="Helical" evidence="1">
    <location>
        <begin position="116"/>
        <end position="137"/>
    </location>
</feature>
<keyword evidence="1" id="KW-0812">Transmembrane</keyword>